<evidence type="ECO:0000313" key="3">
    <source>
        <dbReference type="EMBL" id="KAL3785189.1"/>
    </source>
</evidence>
<keyword evidence="2" id="KW-0812">Transmembrane</keyword>
<evidence type="ECO:0000313" key="4">
    <source>
        <dbReference type="Proteomes" id="UP001530400"/>
    </source>
</evidence>
<feature type="transmembrane region" description="Helical" evidence="2">
    <location>
        <begin position="79"/>
        <end position="98"/>
    </location>
</feature>
<sequence length="331" mass="37705">MFSWKKQPFSPTGQTPTMLKEHLIDENDVELAPKATPADDIGAELDAKLQECNIELLNETEEEKKERLTLQEKWDNKVMLAYTCTVAVAIVCNVFAMIAYQMGIIEIAFIIPLVTGPVVIHQREGLIKCRRTACFIQAEKREWIAELRNDSKEIKKLNDKLEANINVLQQEVDRLKGFESKLTSIAEQQGQDVNVFRALVKENGRINDVKKQMVEAIALQDLLSSVIQTDMNGDHFIGDSELNMLAFRLQQIEGVPFSGEELCTRFARWPGTKNLRSLVDCVRTLYIEKRREQVAAKEAHQTERLPRQLGTHLLWNDKMSYGVKIAHGVKA</sequence>
<keyword evidence="2" id="KW-0472">Membrane</keyword>
<dbReference type="Proteomes" id="UP001530400">
    <property type="component" value="Unassembled WGS sequence"/>
</dbReference>
<keyword evidence="1" id="KW-0175">Coiled coil</keyword>
<protein>
    <submittedName>
        <fullName evidence="3">Uncharacterized protein</fullName>
    </submittedName>
</protein>
<organism evidence="3 4">
    <name type="scientific">Cyclotella atomus</name>
    <dbReference type="NCBI Taxonomy" id="382360"/>
    <lineage>
        <taxon>Eukaryota</taxon>
        <taxon>Sar</taxon>
        <taxon>Stramenopiles</taxon>
        <taxon>Ochrophyta</taxon>
        <taxon>Bacillariophyta</taxon>
        <taxon>Coscinodiscophyceae</taxon>
        <taxon>Thalassiosirophycidae</taxon>
        <taxon>Stephanodiscales</taxon>
        <taxon>Stephanodiscaceae</taxon>
        <taxon>Cyclotella</taxon>
    </lineage>
</organism>
<comment type="caution">
    <text evidence="3">The sequence shown here is derived from an EMBL/GenBank/DDBJ whole genome shotgun (WGS) entry which is preliminary data.</text>
</comment>
<dbReference type="AlphaFoldDB" id="A0ABD3PBU3"/>
<gene>
    <name evidence="3" type="ORF">ACHAWO_011934</name>
</gene>
<feature type="transmembrane region" description="Helical" evidence="2">
    <location>
        <begin position="104"/>
        <end position="121"/>
    </location>
</feature>
<evidence type="ECO:0000256" key="2">
    <source>
        <dbReference type="SAM" id="Phobius"/>
    </source>
</evidence>
<dbReference type="EMBL" id="JALLPJ020000700">
    <property type="protein sequence ID" value="KAL3785189.1"/>
    <property type="molecule type" value="Genomic_DNA"/>
</dbReference>
<feature type="coiled-coil region" evidence="1">
    <location>
        <begin position="140"/>
        <end position="178"/>
    </location>
</feature>
<accession>A0ABD3PBU3</accession>
<keyword evidence="2" id="KW-1133">Transmembrane helix</keyword>
<reference evidence="3 4" key="1">
    <citation type="submission" date="2024-10" db="EMBL/GenBank/DDBJ databases">
        <title>Updated reference genomes for cyclostephanoid diatoms.</title>
        <authorList>
            <person name="Roberts W.R."/>
            <person name="Alverson A.J."/>
        </authorList>
    </citation>
    <scope>NUCLEOTIDE SEQUENCE [LARGE SCALE GENOMIC DNA]</scope>
    <source>
        <strain evidence="3 4">AJA010-31</strain>
    </source>
</reference>
<evidence type="ECO:0000256" key="1">
    <source>
        <dbReference type="SAM" id="Coils"/>
    </source>
</evidence>
<proteinExistence type="predicted"/>
<keyword evidence="4" id="KW-1185">Reference proteome</keyword>
<name>A0ABD3PBU3_9STRA</name>